<comment type="caution">
    <text evidence="8">The sequence shown here is derived from an EMBL/GenBank/DDBJ whole genome shotgun (WGS) entry which is preliminary data.</text>
</comment>
<keyword evidence="8" id="KW-0282">Flagellum</keyword>
<dbReference type="NCBIfam" id="TIGR02490">
    <property type="entry name" value="flgF"/>
    <property type="match status" value="1"/>
</dbReference>
<accession>A0AA42BD13</accession>
<dbReference type="InterPro" id="IPR019776">
    <property type="entry name" value="Flagellar_basal_body_rod_CS"/>
</dbReference>
<dbReference type="InterPro" id="IPR012836">
    <property type="entry name" value="FlgF"/>
</dbReference>
<evidence type="ECO:0000313" key="8">
    <source>
        <dbReference type="EMBL" id="MCM8749328.1"/>
    </source>
</evidence>
<reference evidence="8" key="1">
    <citation type="submission" date="2022-06" db="EMBL/GenBank/DDBJ databases">
        <title>CFH 74404 Thermomicrobiaceae sp.</title>
        <authorList>
            <person name="Ming H."/>
            <person name="Li W.-J."/>
            <person name="Zhao Z."/>
        </authorList>
    </citation>
    <scope>NUCLEOTIDE SEQUENCE</scope>
    <source>
        <strain evidence="8">CFH 74404</strain>
    </source>
</reference>
<dbReference type="InterPro" id="IPR020013">
    <property type="entry name" value="Flagellar_FlgE/F/G"/>
</dbReference>
<keyword evidence="8" id="KW-0969">Cilium</keyword>
<evidence type="ECO:0000256" key="2">
    <source>
        <dbReference type="ARBA" id="ARBA00009677"/>
    </source>
</evidence>
<evidence type="ECO:0000259" key="7">
    <source>
        <dbReference type="Pfam" id="PF22692"/>
    </source>
</evidence>
<sequence length="247" mass="26762">MIRTIYQAASAMMAQMARQLTISTNLSNVDTPGYRQQLSGVNDFREMLLSRVARADVRLIGSISTAVRLDQPELDLSQGALVETGQPLDLAIAGAAFFTVQTPEGLQYTRDGRFRLDEQRRLVTADGFPVLGEGGPITIPPGDVWVDPDGTVRVNDQVIGRLLLTEFPADAQLELVEQNRYTSDVAGVPSQTAGVSQGFLEQSNVDITRAITDMLAANRSYALAQRALQIADDSLRLAVNEIGKISA</sequence>
<dbReference type="PANTHER" id="PTHR30435">
    <property type="entry name" value="FLAGELLAR PROTEIN"/>
    <property type="match status" value="1"/>
</dbReference>
<dbReference type="InterPro" id="IPR001444">
    <property type="entry name" value="Flag_bb_rod_N"/>
</dbReference>
<keyword evidence="8" id="KW-0966">Cell projection</keyword>
<dbReference type="SUPFAM" id="SSF117143">
    <property type="entry name" value="Flagellar hook protein flgE"/>
    <property type="match status" value="1"/>
</dbReference>
<keyword evidence="9" id="KW-1185">Reference proteome</keyword>
<dbReference type="PANTHER" id="PTHR30435:SF19">
    <property type="entry name" value="FLAGELLAR BASAL-BODY ROD PROTEIN FLGG"/>
    <property type="match status" value="1"/>
</dbReference>
<name>A0AA42BD13_9BACT</name>
<dbReference type="RefSeq" id="WP_284057107.1">
    <property type="nucleotide sequence ID" value="NZ_JAMSLR010000005.1"/>
</dbReference>
<dbReference type="GO" id="GO:0071978">
    <property type="term" value="P:bacterial-type flagellum-dependent swarming motility"/>
    <property type="evidence" value="ECO:0007669"/>
    <property type="project" value="TreeGrafter"/>
</dbReference>
<comment type="similarity">
    <text evidence="2 4">Belongs to the flagella basal body rod proteins family.</text>
</comment>
<evidence type="ECO:0000259" key="6">
    <source>
        <dbReference type="Pfam" id="PF06429"/>
    </source>
</evidence>
<comment type="subcellular location">
    <subcellularLocation>
        <location evidence="1 4">Bacterial flagellum basal body</location>
    </subcellularLocation>
</comment>
<dbReference type="InterPro" id="IPR010930">
    <property type="entry name" value="Flg_bb/hook_C_dom"/>
</dbReference>
<evidence type="ECO:0000256" key="3">
    <source>
        <dbReference type="ARBA" id="ARBA00023143"/>
    </source>
</evidence>
<dbReference type="NCBIfam" id="TIGR03506">
    <property type="entry name" value="FlgEFG_subfam"/>
    <property type="match status" value="1"/>
</dbReference>
<dbReference type="AlphaFoldDB" id="A0AA42BD13"/>
<dbReference type="EMBL" id="JAMSLR010000005">
    <property type="protein sequence ID" value="MCM8749328.1"/>
    <property type="molecule type" value="Genomic_DNA"/>
</dbReference>
<evidence type="ECO:0000256" key="4">
    <source>
        <dbReference type="RuleBase" id="RU362116"/>
    </source>
</evidence>
<feature type="domain" description="Flagellar basal body rod protein N-terminal" evidence="5">
    <location>
        <begin position="5"/>
        <end position="35"/>
    </location>
</feature>
<evidence type="ECO:0000256" key="1">
    <source>
        <dbReference type="ARBA" id="ARBA00004117"/>
    </source>
</evidence>
<organism evidence="8 9">
    <name type="scientific">Thermalbibacter longus</name>
    <dbReference type="NCBI Taxonomy" id="2951981"/>
    <lineage>
        <taxon>Bacteria</taxon>
        <taxon>Pseudomonadati</taxon>
        <taxon>Thermomicrobiota</taxon>
        <taxon>Thermomicrobia</taxon>
        <taxon>Thermomicrobiales</taxon>
        <taxon>Thermomicrobiaceae</taxon>
        <taxon>Thermalbibacter</taxon>
    </lineage>
</organism>
<dbReference type="GO" id="GO:0030694">
    <property type="term" value="C:bacterial-type flagellum basal body, rod"/>
    <property type="evidence" value="ECO:0007669"/>
    <property type="project" value="InterPro"/>
</dbReference>
<evidence type="ECO:0000313" key="9">
    <source>
        <dbReference type="Proteomes" id="UP001165306"/>
    </source>
</evidence>
<feature type="domain" description="Flagellar basal-body/hook protein C-terminal" evidence="6">
    <location>
        <begin position="197"/>
        <end position="238"/>
    </location>
</feature>
<dbReference type="InterPro" id="IPR053967">
    <property type="entry name" value="LlgE_F_G-like_D1"/>
</dbReference>
<dbReference type="Pfam" id="PF06429">
    <property type="entry name" value="Flg_bbr_C"/>
    <property type="match status" value="1"/>
</dbReference>
<feature type="domain" description="Flagellar hook protein FlgE/F/G-like D1" evidence="7">
    <location>
        <begin position="91"/>
        <end position="154"/>
    </location>
</feature>
<proteinExistence type="inferred from homology"/>
<protein>
    <submittedName>
        <fullName evidence="8">Flagellar basal-body rod protein FlgF</fullName>
    </submittedName>
</protein>
<evidence type="ECO:0000259" key="5">
    <source>
        <dbReference type="Pfam" id="PF00460"/>
    </source>
</evidence>
<keyword evidence="3 4" id="KW-0975">Bacterial flagellum</keyword>
<dbReference type="Pfam" id="PF00460">
    <property type="entry name" value="Flg_bb_rod"/>
    <property type="match status" value="1"/>
</dbReference>
<dbReference type="PROSITE" id="PS00588">
    <property type="entry name" value="FLAGELLA_BB_ROD"/>
    <property type="match status" value="1"/>
</dbReference>
<dbReference type="Proteomes" id="UP001165306">
    <property type="component" value="Unassembled WGS sequence"/>
</dbReference>
<gene>
    <name evidence="8" type="primary">flgF</name>
    <name evidence="8" type="ORF">NET02_09235</name>
</gene>
<dbReference type="Pfam" id="PF22692">
    <property type="entry name" value="LlgE_F_G_D1"/>
    <property type="match status" value="1"/>
</dbReference>
<dbReference type="InterPro" id="IPR037925">
    <property type="entry name" value="FlgE/F/G-like"/>
</dbReference>